<dbReference type="SUPFAM" id="SSF47384">
    <property type="entry name" value="Homodimeric domain of signal transducing histidine kinase"/>
    <property type="match status" value="1"/>
</dbReference>
<dbReference type="PROSITE" id="PS50109">
    <property type="entry name" value="HIS_KIN"/>
    <property type="match status" value="1"/>
</dbReference>
<evidence type="ECO:0000256" key="4">
    <source>
        <dbReference type="SAM" id="Coils"/>
    </source>
</evidence>
<dbReference type="EC" id="2.7.13.3" evidence="2"/>
<dbReference type="Gene3D" id="1.10.287.130">
    <property type="match status" value="1"/>
</dbReference>
<dbReference type="Pfam" id="PF12860">
    <property type="entry name" value="PAS_7"/>
    <property type="match status" value="1"/>
</dbReference>
<dbReference type="InterPro" id="IPR035965">
    <property type="entry name" value="PAS-like_dom_sf"/>
</dbReference>
<organism evidence="7 8">
    <name type="scientific">Thalassovita aquimarina</name>
    <dbReference type="NCBI Taxonomy" id="2785917"/>
    <lineage>
        <taxon>Bacteria</taxon>
        <taxon>Pseudomonadati</taxon>
        <taxon>Pseudomonadota</taxon>
        <taxon>Alphaproteobacteria</taxon>
        <taxon>Rhodobacterales</taxon>
        <taxon>Roseobacteraceae</taxon>
        <taxon>Thalassovita</taxon>
    </lineage>
</organism>
<dbReference type="PANTHER" id="PTHR43065">
    <property type="entry name" value="SENSOR HISTIDINE KINASE"/>
    <property type="match status" value="1"/>
</dbReference>
<dbReference type="SUPFAM" id="SSF55785">
    <property type="entry name" value="PYP-like sensor domain (PAS domain)"/>
    <property type="match status" value="2"/>
</dbReference>
<dbReference type="Pfam" id="PF08448">
    <property type="entry name" value="PAS_4"/>
    <property type="match status" value="1"/>
</dbReference>
<dbReference type="InterPro" id="IPR011006">
    <property type="entry name" value="CheY-like_superfamily"/>
</dbReference>
<evidence type="ECO:0000259" key="5">
    <source>
        <dbReference type="PROSITE" id="PS50109"/>
    </source>
</evidence>
<keyword evidence="8" id="KW-1185">Reference proteome</keyword>
<sequence>MGRKPLDTAAMTMAGLNLIQQGLSIYDRDLKLVACNRPFREMFDLGSDQVRPGAGFEDTIRYLVERGEYGEIDDVDEAVRVRVEQAKTFTPHYMERKRANGQWISVEGSPLPQGGWVTVYTDISRPKQQEELLRARSEELSDKVLTYAEQLATANRKLAATVTALEEAKHQLTETEARTRQTTEMMPAHIAHVGMDRYYTFSNRKLSSVMPGRPSNIVGLHIEDALGTDIYAAIRPHLEEAFAGTASVFEFFDEASSRRIRAAFTPAQDTGGEDDGVYILSMDITRETQARTALQQTRRREMAAQLTSGMAHDFSNLLTIILGSQSRLQKMDLPADAKRQIEATLSAAHRGGSLLNRIADITGAREWHPVPADVGLLLDDLQILAAPALPANFSLNISNLLHDNRLMLDTGMLQDSLLNLILNARDACGKSGEISLTVAPVQNLWAEFILDDTGPGFSDTALEHALEPFFTTKGGEGSGLGLSMVYDMTKLAGGRIGVSNTETGGRVVIRLPLQPAPPPLEPGLVLLVEDSPDLRETVRSMLTALGNTVIEAETVDEALALLDGLPDIGRILSDITLAGEKTGLDLLDALPAGHPPLSLMTSLPPDHPLSRTASTQAPLLRKPFTQSQLTTFLQQETAAE</sequence>
<dbReference type="InterPro" id="IPR036890">
    <property type="entry name" value="HATPase_C_sf"/>
</dbReference>
<dbReference type="SMART" id="SM00387">
    <property type="entry name" value="HATPase_c"/>
    <property type="match status" value="1"/>
</dbReference>
<evidence type="ECO:0000313" key="7">
    <source>
        <dbReference type="EMBL" id="MBR9652343.1"/>
    </source>
</evidence>
<dbReference type="Gene3D" id="3.30.450.20">
    <property type="entry name" value="PAS domain"/>
    <property type="match status" value="2"/>
</dbReference>
<evidence type="ECO:0000259" key="6">
    <source>
        <dbReference type="PROSITE" id="PS50110"/>
    </source>
</evidence>
<dbReference type="PANTHER" id="PTHR43065:SF42">
    <property type="entry name" value="TWO-COMPONENT SENSOR PPRA"/>
    <property type="match status" value="1"/>
</dbReference>
<dbReference type="Gene3D" id="3.30.565.10">
    <property type="entry name" value="Histidine kinase-like ATPase, C-terminal domain"/>
    <property type="match status" value="1"/>
</dbReference>
<evidence type="ECO:0000256" key="2">
    <source>
        <dbReference type="ARBA" id="ARBA00012438"/>
    </source>
</evidence>
<feature type="domain" description="Response regulatory" evidence="6">
    <location>
        <begin position="524"/>
        <end position="637"/>
    </location>
</feature>
<dbReference type="Pfam" id="PF02518">
    <property type="entry name" value="HATPase_c"/>
    <property type="match status" value="1"/>
</dbReference>
<proteinExistence type="predicted"/>
<keyword evidence="3" id="KW-0597">Phosphoprotein</keyword>
<feature type="modified residue" description="4-aspartylphosphate" evidence="3">
    <location>
        <position position="574"/>
    </location>
</feature>
<dbReference type="SUPFAM" id="SSF55874">
    <property type="entry name" value="ATPase domain of HSP90 chaperone/DNA topoisomerase II/histidine kinase"/>
    <property type="match status" value="1"/>
</dbReference>
<dbReference type="Proteomes" id="UP001195941">
    <property type="component" value="Unassembled WGS sequence"/>
</dbReference>
<dbReference type="InterPro" id="IPR005467">
    <property type="entry name" value="His_kinase_dom"/>
</dbReference>
<name>A0ABS5HTV5_9RHOB</name>
<dbReference type="InterPro" id="IPR004358">
    <property type="entry name" value="Sig_transdc_His_kin-like_C"/>
</dbReference>
<gene>
    <name evidence="7" type="ORF">IT775_14585</name>
</gene>
<keyword evidence="4" id="KW-0175">Coiled coil</keyword>
<dbReference type="RefSeq" id="WP_212701860.1">
    <property type="nucleotide sequence ID" value="NZ_JADMKU010000014.1"/>
</dbReference>
<dbReference type="Gene3D" id="3.40.50.2300">
    <property type="match status" value="1"/>
</dbReference>
<dbReference type="SUPFAM" id="SSF52172">
    <property type="entry name" value="CheY-like"/>
    <property type="match status" value="1"/>
</dbReference>
<dbReference type="EMBL" id="JADMKU010000014">
    <property type="protein sequence ID" value="MBR9652343.1"/>
    <property type="molecule type" value="Genomic_DNA"/>
</dbReference>
<dbReference type="SMART" id="SM00448">
    <property type="entry name" value="REC"/>
    <property type="match status" value="1"/>
</dbReference>
<dbReference type="InterPro" id="IPR036097">
    <property type="entry name" value="HisK_dim/P_sf"/>
</dbReference>
<feature type="domain" description="Histidine kinase" evidence="5">
    <location>
        <begin position="309"/>
        <end position="515"/>
    </location>
</feature>
<comment type="caution">
    <text evidence="7">The sequence shown here is derived from an EMBL/GenBank/DDBJ whole genome shotgun (WGS) entry which is preliminary data.</text>
</comment>
<dbReference type="InterPro" id="IPR013656">
    <property type="entry name" value="PAS_4"/>
</dbReference>
<reference evidence="7 8" key="1">
    <citation type="journal article" date="2021" name="Arch. Microbiol.">
        <title>Thalassobius aquimarinus sp. nov., isolated from the Sea of Japan seashore.</title>
        <authorList>
            <person name="Kurilenko V.V."/>
            <person name="Romanenko L.A."/>
            <person name="Chernysheva N.Y."/>
            <person name="Velansky P.V."/>
            <person name="Tekutyeva L.A."/>
            <person name="Isaeva M.P."/>
            <person name="Mikhailov V.V."/>
        </authorList>
    </citation>
    <scope>NUCLEOTIDE SEQUENCE [LARGE SCALE GENOMIC DNA]</scope>
    <source>
        <strain evidence="7 8">KMM 8518</strain>
    </source>
</reference>
<protein>
    <recommendedName>
        <fullName evidence="2">histidine kinase</fullName>
        <ecNumber evidence="2">2.7.13.3</ecNumber>
    </recommendedName>
</protein>
<dbReference type="PRINTS" id="PR00344">
    <property type="entry name" value="BCTRLSENSOR"/>
</dbReference>
<comment type="catalytic activity">
    <reaction evidence="1">
        <text>ATP + protein L-histidine = ADP + protein N-phospho-L-histidine.</text>
        <dbReference type="EC" id="2.7.13.3"/>
    </reaction>
</comment>
<feature type="coiled-coil region" evidence="4">
    <location>
        <begin position="148"/>
        <end position="185"/>
    </location>
</feature>
<dbReference type="InterPro" id="IPR001789">
    <property type="entry name" value="Sig_transdc_resp-reg_receiver"/>
</dbReference>
<evidence type="ECO:0000313" key="8">
    <source>
        <dbReference type="Proteomes" id="UP001195941"/>
    </source>
</evidence>
<evidence type="ECO:0000256" key="1">
    <source>
        <dbReference type="ARBA" id="ARBA00000085"/>
    </source>
</evidence>
<dbReference type="PROSITE" id="PS50110">
    <property type="entry name" value="RESPONSE_REGULATORY"/>
    <property type="match status" value="1"/>
</dbReference>
<accession>A0ABS5HTV5</accession>
<dbReference type="InterPro" id="IPR003594">
    <property type="entry name" value="HATPase_dom"/>
</dbReference>
<evidence type="ECO:0000256" key="3">
    <source>
        <dbReference type="PROSITE-ProRule" id="PRU00169"/>
    </source>
</evidence>